<dbReference type="EC" id="3.1.-.-" evidence="6"/>
<keyword evidence="7" id="KW-1185">Reference proteome</keyword>
<dbReference type="PANTHER" id="PTHR31302:SF31">
    <property type="entry name" value="PHOSPHODIESTERASE YAEI"/>
    <property type="match status" value="1"/>
</dbReference>
<evidence type="ECO:0000256" key="4">
    <source>
        <dbReference type="SAM" id="Phobius"/>
    </source>
</evidence>
<feature type="domain" description="Calcineurin-like phosphoesterase" evidence="5">
    <location>
        <begin position="69"/>
        <end position="246"/>
    </location>
</feature>
<dbReference type="Gene3D" id="3.60.21.10">
    <property type="match status" value="1"/>
</dbReference>
<dbReference type="AlphaFoldDB" id="A0A4U8Q9L2"/>
<feature type="region of interest" description="Disordered" evidence="3">
    <location>
        <begin position="1"/>
        <end position="20"/>
    </location>
</feature>
<dbReference type="Proteomes" id="UP000306509">
    <property type="component" value="Unassembled WGS sequence"/>
</dbReference>
<dbReference type="GO" id="GO:0009245">
    <property type="term" value="P:lipid A biosynthetic process"/>
    <property type="evidence" value="ECO:0007669"/>
    <property type="project" value="TreeGrafter"/>
</dbReference>
<keyword evidence="4" id="KW-0812">Transmembrane</keyword>
<evidence type="ECO:0000256" key="3">
    <source>
        <dbReference type="SAM" id="MobiDB-lite"/>
    </source>
</evidence>
<evidence type="ECO:0000259" key="5">
    <source>
        <dbReference type="Pfam" id="PF00149"/>
    </source>
</evidence>
<sequence>MKSRENEIKQDKTKNTKCKPKKKHRKLIMLLVLVLTVMIYTGVSFLLSANKITVEQYSYESDKIDQPVTIISLADLHSHSFGKNNKRLIREVEKQKPDIICIVGDAINYYDEEDTYITSLIRQLMRIAPVYFSPGNHEISMFNNHRYINLKQDIEQAGALYLDQTYLDITVKNQKIRIGGLYDYAYNYAGVTSEQYRQKSSYLFLKDYEETDIFKLMLTHRPESFLDQEEDARWQIDLVLSGHEHGGQIRLPFIGALYSSHMGGVWLPNFVSGYQVMNGIPMVISRGLGTYKGKNVPLRFNNIPEITKIELK</sequence>
<evidence type="ECO:0000256" key="2">
    <source>
        <dbReference type="ARBA" id="ARBA00022801"/>
    </source>
</evidence>
<gene>
    <name evidence="6" type="ORF">DSM106044_04615</name>
</gene>
<evidence type="ECO:0000313" key="6">
    <source>
        <dbReference type="EMBL" id="TLC98505.1"/>
    </source>
</evidence>
<feature type="transmembrane region" description="Helical" evidence="4">
    <location>
        <begin position="27"/>
        <end position="47"/>
    </location>
</feature>
<dbReference type="GO" id="GO:0046872">
    <property type="term" value="F:metal ion binding"/>
    <property type="evidence" value="ECO:0007669"/>
    <property type="project" value="UniProtKB-KW"/>
</dbReference>
<organism evidence="6 7">
    <name type="scientific">Robinsoniella peoriensis</name>
    <dbReference type="NCBI Taxonomy" id="180332"/>
    <lineage>
        <taxon>Bacteria</taxon>
        <taxon>Bacillati</taxon>
        <taxon>Bacillota</taxon>
        <taxon>Clostridia</taxon>
        <taxon>Lachnospirales</taxon>
        <taxon>Lachnospiraceae</taxon>
        <taxon>Robinsoniella</taxon>
    </lineage>
</organism>
<keyword evidence="4" id="KW-1133">Transmembrane helix</keyword>
<name>A0A4U8Q9L2_9FIRM</name>
<dbReference type="InterPro" id="IPR029052">
    <property type="entry name" value="Metallo-depent_PP-like"/>
</dbReference>
<dbReference type="GO" id="GO:0016020">
    <property type="term" value="C:membrane"/>
    <property type="evidence" value="ECO:0007669"/>
    <property type="project" value="GOC"/>
</dbReference>
<keyword evidence="1" id="KW-0479">Metal-binding</keyword>
<feature type="compositionally biased region" description="Basic and acidic residues" evidence="3">
    <location>
        <begin position="1"/>
        <end position="14"/>
    </location>
</feature>
<evidence type="ECO:0000256" key="1">
    <source>
        <dbReference type="ARBA" id="ARBA00022723"/>
    </source>
</evidence>
<proteinExistence type="predicted"/>
<dbReference type="RefSeq" id="WP_052431052.1">
    <property type="nucleotide sequence ID" value="NZ_JBHTNY010000013.1"/>
</dbReference>
<dbReference type="Pfam" id="PF00149">
    <property type="entry name" value="Metallophos"/>
    <property type="match status" value="1"/>
</dbReference>
<dbReference type="SUPFAM" id="SSF56300">
    <property type="entry name" value="Metallo-dependent phosphatases"/>
    <property type="match status" value="1"/>
</dbReference>
<dbReference type="InterPro" id="IPR004843">
    <property type="entry name" value="Calcineurin-like_PHP"/>
</dbReference>
<dbReference type="GO" id="GO:0008758">
    <property type="term" value="F:UDP-2,3-diacylglucosamine hydrolase activity"/>
    <property type="evidence" value="ECO:0007669"/>
    <property type="project" value="TreeGrafter"/>
</dbReference>
<reference evidence="6 7" key="1">
    <citation type="journal article" date="2019" name="Anaerobe">
        <title>Detection of Robinsoniella peoriensis in multiple bone samples of a trauma patient.</title>
        <authorList>
            <person name="Schrottner P."/>
            <person name="Hartwich K."/>
            <person name="Bunk B."/>
            <person name="Schober I."/>
            <person name="Helbig S."/>
            <person name="Rudolph W.W."/>
            <person name="Gunzer F."/>
        </authorList>
    </citation>
    <scope>NUCLEOTIDE SEQUENCE [LARGE SCALE GENOMIC DNA]</scope>
    <source>
        <strain evidence="6 7">DSM 106044</strain>
    </source>
</reference>
<accession>A0A4U8Q9L2</accession>
<keyword evidence="2 6" id="KW-0378">Hydrolase</keyword>
<comment type="caution">
    <text evidence="6">The sequence shown here is derived from an EMBL/GenBank/DDBJ whole genome shotgun (WGS) entry which is preliminary data.</text>
</comment>
<dbReference type="PANTHER" id="PTHR31302">
    <property type="entry name" value="TRANSMEMBRANE PROTEIN WITH METALLOPHOSPHOESTERASE DOMAIN-RELATED"/>
    <property type="match status" value="1"/>
</dbReference>
<dbReference type="InterPro" id="IPR051158">
    <property type="entry name" value="Metallophosphoesterase_sf"/>
</dbReference>
<evidence type="ECO:0000313" key="7">
    <source>
        <dbReference type="Proteomes" id="UP000306509"/>
    </source>
</evidence>
<keyword evidence="4" id="KW-0472">Membrane</keyword>
<dbReference type="EMBL" id="QGQD01000092">
    <property type="protein sequence ID" value="TLC98505.1"/>
    <property type="molecule type" value="Genomic_DNA"/>
</dbReference>
<protein>
    <submittedName>
        <fullName evidence="6">Putative metallophosphoesterase</fullName>
        <ecNumber evidence="6">3.1.-.-</ecNumber>
    </submittedName>
</protein>